<feature type="coiled-coil region" evidence="1">
    <location>
        <begin position="26"/>
        <end position="53"/>
    </location>
</feature>
<evidence type="ECO:0000256" key="1">
    <source>
        <dbReference type="SAM" id="Coils"/>
    </source>
</evidence>
<gene>
    <name evidence="3" type="ORF">Clacol_002482</name>
</gene>
<name>A0AAV5A3T2_9AGAM</name>
<organism evidence="3 4">
    <name type="scientific">Clathrus columnatus</name>
    <dbReference type="NCBI Taxonomy" id="1419009"/>
    <lineage>
        <taxon>Eukaryota</taxon>
        <taxon>Fungi</taxon>
        <taxon>Dikarya</taxon>
        <taxon>Basidiomycota</taxon>
        <taxon>Agaricomycotina</taxon>
        <taxon>Agaricomycetes</taxon>
        <taxon>Phallomycetidae</taxon>
        <taxon>Phallales</taxon>
        <taxon>Clathraceae</taxon>
        <taxon>Clathrus</taxon>
    </lineage>
</organism>
<comment type="caution">
    <text evidence="3">The sequence shown here is derived from an EMBL/GenBank/DDBJ whole genome shotgun (WGS) entry which is preliminary data.</text>
</comment>
<feature type="compositionally biased region" description="Polar residues" evidence="2">
    <location>
        <begin position="82"/>
        <end position="91"/>
    </location>
</feature>
<reference evidence="3" key="1">
    <citation type="submission" date="2021-10" db="EMBL/GenBank/DDBJ databases">
        <title>De novo Genome Assembly of Clathrus columnatus (Basidiomycota, Fungi) Using Illumina and Nanopore Sequence Data.</title>
        <authorList>
            <person name="Ogiso-Tanaka E."/>
            <person name="Itagaki H."/>
            <person name="Hosoya T."/>
            <person name="Hosaka K."/>
        </authorList>
    </citation>
    <scope>NUCLEOTIDE SEQUENCE</scope>
    <source>
        <strain evidence="3">MO-923</strain>
    </source>
</reference>
<proteinExistence type="predicted"/>
<dbReference type="SUPFAM" id="SSF57959">
    <property type="entry name" value="Leucine zipper domain"/>
    <property type="match status" value="1"/>
</dbReference>
<feature type="region of interest" description="Disordered" evidence="2">
    <location>
        <begin position="56"/>
        <end position="91"/>
    </location>
</feature>
<evidence type="ECO:0000313" key="4">
    <source>
        <dbReference type="Proteomes" id="UP001050691"/>
    </source>
</evidence>
<dbReference type="InterPro" id="IPR046347">
    <property type="entry name" value="bZIP_sf"/>
</dbReference>
<feature type="compositionally biased region" description="Low complexity" evidence="2">
    <location>
        <begin position="265"/>
        <end position="280"/>
    </location>
</feature>
<dbReference type="Gene3D" id="1.20.5.170">
    <property type="match status" value="1"/>
</dbReference>
<keyword evidence="4" id="KW-1185">Reference proteome</keyword>
<accession>A0AAV5A3T2</accession>
<dbReference type="AlphaFoldDB" id="A0AAV5A3T2"/>
<protein>
    <recommendedName>
        <fullName evidence="5">BZIP domain-containing protein</fullName>
    </recommendedName>
</protein>
<feature type="compositionally biased region" description="Low complexity" evidence="2">
    <location>
        <begin position="200"/>
        <end position="217"/>
    </location>
</feature>
<feature type="region of interest" description="Disordered" evidence="2">
    <location>
        <begin position="138"/>
        <end position="317"/>
    </location>
</feature>
<dbReference type="GO" id="GO:0003700">
    <property type="term" value="F:DNA-binding transcription factor activity"/>
    <property type="evidence" value="ECO:0007669"/>
    <property type="project" value="InterPro"/>
</dbReference>
<keyword evidence="1" id="KW-0175">Coiled coil</keyword>
<dbReference type="Proteomes" id="UP001050691">
    <property type="component" value="Unassembled WGS sequence"/>
</dbReference>
<feature type="region of interest" description="Disordered" evidence="2">
    <location>
        <begin position="1"/>
        <end position="21"/>
    </location>
</feature>
<sequence>MSSKRGRKVNKDLPPSRARDVQRAFRARRAAHLEALEERVAALEQENALLRAALKLPPSDRPLLGRGPTGKEKPKSLFIPDSNDSSLNDSIRRSSVCTVSTEGSNVSHTRSSNPQNYINGDNSFDFPHWNNALMIHQDIPESTNGSPPVEGHPPHPLKLSPISFFDQPPHHSSFSLRANDTGSGGSGGVSPGPAHSRCNSYGSQSSGASSTSADTFSPVYMLSDVPDNSPTMPYSSHNNSSSSNQHHFCPPTESSFSQFQYPLTSPQSTGASSQQSSSYVSRRDSDHILNISYSRHSPPHHNHHHSRSNGGGNNIDTLSTNGNGHRRAITEPQTLRALVNGYSGPRGSLSGSISSNSIRVPSPPPVAAMDRDIVSPRKFSIV</sequence>
<evidence type="ECO:0000256" key="2">
    <source>
        <dbReference type="SAM" id="MobiDB-lite"/>
    </source>
</evidence>
<feature type="compositionally biased region" description="Polar residues" evidence="2">
    <location>
        <begin position="252"/>
        <end position="264"/>
    </location>
</feature>
<feature type="compositionally biased region" description="Low complexity" evidence="2">
    <location>
        <begin position="235"/>
        <end position="247"/>
    </location>
</feature>
<dbReference type="EMBL" id="BPWL01000003">
    <property type="protein sequence ID" value="GJJ08272.1"/>
    <property type="molecule type" value="Genomic_DNA"/>
</dbReference>
<evidence type="ECO:0000313" key="3">
    <source>
        <dbReference type="EMBL" id="GJJ08272.1"/>
    </source>
</evidence>
<feature type="compositionally biased region" description="Polar residues" evidence="2">
    <location>
        <begin position="170"/>
        <end position="181"/>
    </location>
</feature>
<evidence type="ECO:0008006" key="5">
    <source>
        <dbReference type="Google" id="ProtNLM"/>
    </source>
</evidence>
<feature type="compositionally biased region" description="Basic residues" evidence="2">
    <location>
        <begin position="297"/>
        <end position="307"/>
    </location>
</feature>